<feature type="transmembrane region" description="Helical" evidence="1">
    <location>
        <begin position="12"/>
        <end position="36"/>
    </location>
</feature>
<feature type="transmembrane region" description="Helical" evidence="1">
    <location>
        <begin position="350"/>
        <end position="370"/>
    </location>
</feature>
<evidence type="ECO:0000313" key="2">
    <source>
        <dbReference type="EMBL" id="APC00664.1"/>
    </source>
</evidence>
<keyword evidence="1" id="KW-0472">Membrane</keyword>
<feature type="transmembrane region" description="Helical" evidence="1">
    <location>
        <begin position="88"/>
        <end position="106"/>
    </location>
</feature>
<dbReference type="AlphaFoldDB" id="A0AAC9IPX7"/>
<name>A0AAC9IPX7_9BURK</name>
<keyword evidence="1" id="KW-0812">Transmembrane</keyword>
<sequence>MATYLKINKYSSIAAVALCALVLTAYAGLIPLGLWWADEYDVIPKFASNSGNYFQLLSWIPRPFSNALIALYSFFVNQIHSQFISPTLMSLWITGLIITVVTPLALLKNLRLGSLSCVVLSTSLFATFLLNHPVREMFYWPFGAFAYIPTLAAFCLVTWLYIFWSRSVKDYVLSAIALSIGATSSEIGALVVAILIIPQLLFIALSLLNRRNFLNKRILWLVLPLGSALWVLYSVSAGRVGSAGEVYGDPQIAHHILRAIPPSIETFLRGIILADVSGPFALGLLYGLVMKALYIYGATLIFINTSDNFKFEINQKFSIFLAAAFLFSAYLIVLAGYYQYGLSCCERHSTFKDCLIFLALICISASIASIFTSKKIISKTPLVQLGSAFIFISILIGVFGSYQNISKAYNGFASKKEMIHANWERGLTSDKAMIFEQRDDPIVGGILRPPGTYVMGNDVDWGAAAIMRFFSKESITFTSD</sequence>
<feature type="transmembrane region" description="Helical" evidence="1">
    <location>
        <begin position="218"/>
        <end position="236"/>
    </location>
</feature>
<organism evidence="2 3">
    <name type="scientific">Polynucleobacter asymbioticus</name>
    <dbReference type="NCBI Taxonomy" id="576611"/>
    <lineage>
        <taxon>Bacteria</taxon>
        <taxon>Pseudomonadati</taxon>
        <taxon>Pseudomonadota</taxon>
        <taxon>Betaproteobacteria</taxon>
        <taxon>Burkholderiales</taxon>
        <taxon>Burkholderiaceae</taxon>
        <taxon>Polynucleobacter</taxon>
    </lineage>
</organism>
<feature type="transmembrane region" description="Helical" evidence="1">
    <location>
        <begin position="187"/>
        <end position="206"/>
    </location>
</feature>
<reference evidence="2" key="1">
    <citation type="journal article" date="2017" name="Appl. Environ. Microbiol.">
        <title>Microdiversification of a pelagic Polynucleobacter species is mainly driven by acquisition of genomic islands from a partially interspecific gene pool.</title>
        <authorList>
            <person name="Hoetzinger M."/>
            <person name="Hahn M.W."/>
            <person name="Jezberova J."/>
            <person name="Schmidt J."/>
            <person name="Koll U."/>
        </authorList>
    </citation>
    <scope>NUCLEOTIDE SEQUENCE</scope>
    <source>
        <strain evidence="2">MWH-RechtKol4</strain>
    </source>
</reference>
<evidence type="ECO:0000313" key="3">
    <source>
        <dbReference type="Proteomes" id="UP000182060"/>
    </source>
</evidence>
<protein>
    <submittedName>
        <fullName evidence="2">Uncharacterized protein</fullName>
    </submittedName>
</protein>
<gene>
    <name evidence="2" type="ORF">AOC25_03005</name>
</gene>
<evidence type="ECO:0000256" key="1">
    <source>
        <dbReference type="SAM" id="Phobius"/>
    </source>
</evidence>
<feature type="transmembrane region" description="Helical" evidence="1">
    <location>
        <begin position="142"/>
        <end position="164"/>
    </location>
</feature>
<feature type="transmembrane region" description="Helical" evidence="1">
    <location>
        <begin position="284"/>
        <end position="305"/>
    </location>
</feature>
<feature type="transmembrane region" description="Helical" evidence="1">
    <location>
        <begin position="382"/>
        <end position="402"/>
    </location>
</feature>
<accession>A0AAC9IPX7</accession>
<keyword evidence="1" id="KW-1133">Transmembrane helix</keyword>
<proteinExistence type="predicted"/>
<dbReference type="RefSeq" id="WP_071540076.1">
    <property type="nucleotide sequence ID" value="NZ_CP015017.1"/>
</dbReference>
<feature type="transmembrane region" description="Helical" evidence="1">
    <location>
        <begin position="56"/>
        <end position="76"/>
    </location>
</feature>
<feature type="transmembrane region" description="Helical" evidence="1">
    <location>
        <begin position="317"/>
        <end position="338"/>
    </location>
</feature>
<dbReference type="EMBL" id="CP015017">
    <property type="protein sequence ID" value="APC00664.1"/>
    <property type="molecule type" value="Genomic_DNA"/>
</dbReference>
<feature type="transmembrane region" description="Helical" evidence="1">
    <location>
        <begin position="112"/>
        <end position="130"/>
    </location>
</feature>
<dbReference type="Proteomes" id="UP000182060">
    <property type="component" value="Chromosome"/>
</dbReference>